<dbReference type="EMBL" id="SMMU01000035">
    <property type="protein sequence ID" value="TCL22090.1"/>
    <property type="molecule type" value="Genomic_DNA"/>
</dbReference>
<evidence type="ECO:0000259" key="1">
    <source>
        <dbReference type="SMART" id="SM00974"/>
    </source>
</evidence>
<evidence type="ECO:0000313" key="2">
    <source>
        <dbReference type="EMBL" id="TCL22090.1"/>
    </source>
</evidence>
<organism evidence="2 3">
    <name type="scientific">Azotobacter chroococcum</name>
    <dbReference type="NCBI Taxonomy" id="353"/>
    <lineage>
        <taxon>Bacteria</taxon>
        <taxon>Pseudomonadati</taxon>
        <taxon>Pseudomonadota</taxon>
        <taxon>Gammaproteobacteria</taxon>
        <taxon>Pseudomonadales</taxon>
        <taxon>Pseudomonadaceae</taxon>
        <taxon>Azotobacter</taxon>
    </lineage>
</organism>
<accession>A0A4R1P8U1</accession>
<comment type="caution">
    <text evidence="2">The sequence shown here is derived from an EMBL/GenBank/DDBJ whole genome shotgun (WGS) entry which is preliminary data.</text>
</comment>
<gene>
    <name evidence="2" type="ORF">EV691_13539</name>
</gene>
<dbReference type="RefSeq" id="WP_131299429.1">
    <property type="nucleotide sequence ID" value="NZ_JBHLST010000030.1"/>
</dbReference>
<dbReference type="AlphaFoldDB" id="A0A4R1P8U1"/>
<reference evidence="2 3" key="1">
    <citation type="submission" date="2019-03" db="EMBL/GenBank/DDBJ databases">
        <title>Genomic Encyclopedia of Type Strains, Phase IV (KMG-IV): sequencing the most valuable type-strain genomes for metagenomic binning, comparative biology and taxonomic classification.</title>
        <authorList>
            <person name="Goeker M."/>
        </authorList>
    </citation>
    <scope>NUCLEOTIDE SEQUENCE [LARGE SCALE GENOMIC DNA]</scope>
    <source>
        <strain evidence="2 3">DSM 2286</strain>
    </source>
</reference>
<dbReference type="Pfam" id="PF13455">
    <property type="entry name" value="MUG113"/>
    <property type="match status" value="1"/>
</dbReference>
<sequence>MNYGFIYCIGNEYMPGIYKIGMTERSPMQRCCELSSSTSAPYPFDILFYVEVENPRQVERELHEAYYPARVSENREFFKMDPRLILNGFEQYAEYITMTNHGRGVLACLDFDDEIAKCDDLKEAL</sequence>
<proteinExistence type="predicted"/>
<feature type="domain" description="Bacteriophage T5 Orf172 DNA-binding" evidence="1">
    <location>
        <begin position="12"/>
        <end position="92"/>
    </location>
</feature>
<name>A0A4R1P8U1_9GAMM</name>
<evidence type="ECO:0000313" key="3">
    <source>
        <dbReference type="Proteomes" id="UP000295169"/>
    </source>
</evidence>
<dbReference type="SMART" id="SM00974">
    <property type="entry name" value="T5orf172"/>
    <property type="match status" value="1"/>
</dbReference>
<dbReference type="Proteomes" id="UP000295169">
    <property type="component" value="Unassembled WGS sequence"/>
</dbReference>
<protein>
    <submittedName>
        <fullName evidence="2">T5orf172 domain-containing protein</fullName>
    </submittedName>
</protein>
<dbReference type="InterPro" id="IPR018306">
    <property type="entry name" value="Phage_T5_Orf172_DNA-bd"/>
</dbReference>